<evidence type="ECO:0000313" key="15">
    <source>
        <dbReference type="Proteomes" id="UP000236449"/>
    </source>
</evidence>
<evidence type="ECO:0000256" key="10">
    <source>
        <dbReference type="PROSITE-ProRule" id="PRU00284"/>
    </source>
</evidence>
<dbReference type="SUPFAM" id="SSF103190">
    <property type="entry name" value="Sensory domain-like"/>
    <property type="match status" value="1"/>
</dbReference>
<evidence type="ECO:0000256" key="8">
    <source>
        <dbReference type="ARBA" id="ARBA00023224"/>
    </source>
</evidence>
<name>A0A2J8I6Q9_VIBDI</name>
<dbReference type="Gene3D" id="1.10.287.950">
    <property type="entry name" value="Methyl-accepting chemotaxis protein"/>
    <property type="match status" value="1"/>
</dbReference>
<dbReference type="GO" id="GO:0006935">
    <property type="term" value="P:chemotaxis"/>
    <property type="evidence" value="ECO:0007669"/>
    <property type="project" value="UniProtKB-KW"/>
</dbReference>
<keyword evidence="4" id="KW-0145">Chemotaxis</keyword>
<dbReference type="PROSITE" id="PS50111">
    <property type="entry name" value="CHEMOTAXIS_TRANSDUC_2"/>
    <property type="match status" value="1"/>
</dbReference>
<keyword evidence="8 10" id="KW-0807">Transducer</keyword>
<dbReference type="CDD" id="cd06225">
    <property type="entry name" value="HAMP"/>
    <property type="match status" value="1"/>
</dbReference>
<dbReference type="SMART" id="SM00304">
    <property type="entry name" value="HAMP"/>
    <property type="match status" value="2"/>
</dbReference>
<evidence type="ECO:0000256" key="3">
    <source>
        <dbReference type="ARBA" id="ARBA00022475"/>
    </source>
</evidence>
<keyword evidence="3" id="KW-1003">Cell membrane</keyword>
<evidence type="ECO:0000256" key="4">
    <source>
        <dbReference type="ARBA" id="ARBA00022500"/>
    </source>
</evidence>
<reference evidence="14 15" key="1">
    <citation type="submission" date="2018-01" db="EMBL/GenBank/DDBJ databases">
        <title>Draft genome sequences of six Vibrio diazotrophicus strains isolated from deep-sea sediments of the Baltic Sea.</title>
        <authorList>
            <person name="Castillo D."/>
            <person name="Vandieken V."/>
            <person name="Chiang O."/>
            <person name="Middelboe M."/>
        </authorList>
    </citation>
    <scope>NUCLEOTIDE SEQUENCE [LARGE SCALE GENOMIC DNA]</scope>
    <source>
        <strain evidence="14 15">60.27F</strain>
    </source>
</reference>
<dbReference type="CDD" id="cd11386">
    <property type="entry name" value="MCP_signal"/>
    <property type="match status" value="1"/>
</dbReference>
<evidence type="ECO:0000256" key="6">
    <source>
        <dbReference type="ARBA" id="ARBA00022989"/>
    </source>
</evidence>
<dbReference type="InterPro" id="IPR004089">
    <property type="entry name" value="MCPsignal_dom"/>
</dbReference>
<evidence type="ECO:0000256" key="9">
    <source>
        <dbReference type="ARBA" id="ARBA00029447"/>
    </source>
</evidence>
<feature type="domain" description="Methyl-accepting transducer" evidence="12">
    <location>
        <begin position="355"/>
        <end position="591"/>
    </location>
</feature>
<dbReference type="GO" id="GO:0005886">
    <property type="term" value="C:plasma membrane"/>
    <property type="evidence" value="ECO:0007669"/>
    <property type="project" value="UniProtKB-SubCell"/>
</dbReference>
<keyword evidence="5 11" id="KW-0812">Transmembrane</keyword>
<dbReference type="InterPro" id="IPR003660">
    <property type="entry name" value="HAMP_dom"/>
</dbReference>
<dbReference type="Proteomes" id="UP000236449">
    <property type="component" value="Unassembled WGS sequence"/>
</dbReference>
<dbReference type="GO" id="GO:0007165">
    <property type="term" value="P:signal transduction"/>
    <property type="evidence" value="ECO:0007669"/>
    <property type="project" value="UniProtKB-KW"/>
</dbReference>
<dbReference type="PANTHER" id="PTHR32089:SF117">
    <property type="entry name" value="METHYL ACCEPTING SENSORY TRANSDUCER WITH CACHE_1 SMALL MOLECULE BINDING DOMAIN"/>
    <property type="match status" value="1"/>
</dbReference>
<evidence type="ECO:0000256" key="7">
    <source>
        <dbReference type="ARBA" id="ARBA00023136"/>
    </source>
</evidence>
<dbReference type="InterPro" id="IPR029151">
    <property type="entry name" value="Sensor-like_sf"/>
</dbReference>
<dbReference type="CDD" id="cd12912">
    <property type="entry name" value="PDC2_MCP_like"/>
    <property type="match status" value="1"/>
</dbReference>
<evidence type="ECO:0000259" key="12">
    <source>
        <dbReference type="PROSITE" id="PS50111"/>
    </source>
</evidence>
<accession>A0A2J8I6Q9</accession>
<comment type="caution">
    <text evidence="14">The sequence shown here is derived from an EMBL/GenBank/DDBJ whole genome shotgun (WGS) entry which is preliminary data.</text>
</comment>
<dbReference type="InterPro" id="IPR033479">
    <property type="entry name" value="dCache_1"/>
</dbReference>
<dbReference type="Pfam" id="PF00015">
    <property type="entry name" value="MCPsignal"/>
    <property type="match status" value="1"/>
</dbReference>
<organism evidence="14 15">
    <name type="scientific">Vibrio diazotrophicus</name>
    <dbReference type="NCBI Taxonomy" id="685"/>
    <lineage>
        <taxon>Bacteria</taxon>
        <taxon>Pseudomonadati</taxon>
        <taxon>Pseudomonadota</taxon>
        <taxon>Gammaproteobacteria</taxon>
        <taxon>Vibrionales</taxon>
        <taxon>Vibrionaceae</taxon>
        <taxon>Vibrio</taxon>
    </lineage>
</organism>
<dbReference type="OrthoDB" id="2489132at2"/>
<keyword evidence="7 11" id="KW-0472">Membrane</keyword>
<comment type="similarity">
    <text evidence="9">Belongs to the methyl-accepting chemotaxis (MCP) protein family.</text>
</comment>
<comment type="subcellular location">
    <subcellularLocation>
        <location evidence="1">Cell inner membrane</location>
    </subcellularLocation>
    <subcellularLocation>
        <location evidence="2">Cell membrane</location>
        <topology evidence="2">Multi-pass membrane protein</topology>
    </subcellularLocation>
</comment>
<evidence type="ECO:0000256" key="2">
    <source>
        <dbReference type="ARBA" id="ARBA00004651"/>
    </source>
</evidence>
<dbReference type="InterPro" id="IPR004090">
    <property type="entry name" value="Chemotax_Me-accpt_rcpt"/>
</dbReference>
<evidence type="ECO:0000313" key="14">
    <source>
        <dbReference type="EMBL" id="PNI06213.1"/>
    </source>
</evidence>
<dbReference type="SUPFAM" id="SSF58104">
    <property type="entry name" value="Methyl-accepting chemotaxis protein (MCP) signaling domain"/>
    <property type="match status" value="1"/>
</dbReference>
<feature type="domain" description="HAMP" evidence="13">
    <location>
        <begin position="296"/>
        <end position="350"/>
    </location>
</feature>
<dbReference type="Pfam" id="PF02743">
    <property type="entry name" value="dCache_1"/>
    <property type="match status" value="1"/>
</dbReference>
<dbReference type="SMART" id="SM00283">
    <property type="entry name" value="MA"/>
    <property type="match status" value="1"/>
</dbReference>
<gene>
    <name evidence="14" type="ORF">C1N32_04230</name>
</gene>
<dbReference type="Gene3D" id="3.30.450.20">
    <property type="entry name" value="PAS domain"/>
    <property type="match status" value="2"/>
</dbReference>
<evidence type="ECO:0000256" key="1">
    <source>
        <dbReference type="ARBA" id="ARBA00004533"/>
    </source>
</evidence>
<protein>
    <submittedName>
        <fullName evidence="14">Methyl-accepting chemotaxis protein</fullName>
    </submittedName>
</protein>
<proteinExistence type="inferred from homology"/>
<sequence>MSFSLKQKLIGASLTAVVVMAGALTWLSIDRIYDQTQKAMSERVESLTTATAKGISDWVADRKSITSAFKAYASAADPTPFLQQGRVSGGFDELYYGTTEGVMNRSYPERYQEGYDPRKRPWYIDASTAGKMIVTTAYQDAVTNALLITIAEPVTVNGRFSGVVGADVLIEQLVSDVLSSDAGENARTMLIDTQDGNWLAHPNKDFTLKPVSAVSKVLTIDAINKAARDKTFIPVTLNGVQKWYYFKGVPGTQWIFAVELDKDTELASTDSLLWGLISTAVVITFLVLLAVSWLVNFLIRDLSRVSKALEEIASGDADLTQRLTIHSEDEVGKLAQSFNQFVGNMQQMVANLGNVSAELLQQSAHAAKQSDQNNMRIQQQQDEINMVATAINEMSAATHEIAGNAEQTAGNSNDAVIACDAGARQVSQTQVSIENLATEVEVATGVITELEGHSNQISNILSTIQGIAEQTNLLALNAAIEAARAGEQGRGFAVVADEVRVLSQRTYASTKEIQQMIDTLQSTTGKAVSIMNDSRTLATTSVNDAINASQSLEQIRTVVSAISDMATHIATAAEEQASVTSEITRNTQGIRDVSNEFSIEAKDAAEQAAILSSLSHELESEIRRFKV</sequence>
<feature type="transmembrane region" description="Helical" evidence="11">
    <location>
        <begin position="272"/>
        <end position="299"/>
    </location>
</feature>
<dbReference type="PRINTS" id="PR00260">
    <property type="entry name" value="CHEMTRNSDUCR"/>
</dbReference>
<dbReference type="AlphaFoldDB" id="A0A2J8I6Q9"/>
<dbReference type="CDD" id="cd12913">
    <property type="entry name" value="PDC1_MCP_like"/>
    <property type="match status" value="1"/>
</dbReference>
<dbReference type="EMBL" id="POSK01000002">
    <property type="protein sequence ID" value="PNI06213.1"/>
    <property type="molecule type" value="Genomic_DNA"/>
</dbReference>
<dbReference type="PANTHER" id="PTHR32089">
    <property type="entry name" value="METHYL-ACCEPTING CHEMOTAXIS PROTEIN MCPB"/>
    <property type="match status" value="1"/>
</dbReference>
<dbReference type="FunFam" id="1.10.287.950:FF:000001">
    <property type="entry name" value="Methyl-accepting chemotaxis sensory transducer"/>
    <property type="match status" value="1"/>
</dbReference>
<keyword evidence="6 11" id="KW-1133">Transmembrane helix</keyword>
<dbReference type="Pfam" id="PF00672">
    <property type="entry name" value="HAMP"/>
    <property type="match status" value="1"/>
</dbReference>
<dbReference type="GO" id="GO:0004888">
    <property type="term" value="F:transmembrane signaling receptor activity"/>
    <property type="evidence" value="ECO:0007669"/>
    <property type="project" value="InterPro"/>
</dbReference>
<evidence type="ECO:0000259" key="13">
    <source>
        <dbReference type="PROSITE" id="PS50885"/>
    </source>
</evidence>
<evidence type="ECO:0000256" key="11">
    <source>
        <dbReference type="SAM" id="Phobius"/>
    </source>
</evidence>
<evidence type="ECO:0000256" key="5">
    <source>
        <dbReference type="ARBA" id="ARBA00022692"/>
    </source>
</evidence>
<dbReference type="PROSITE" id="PS50885">
    <property type="entry name" value="HAMP"/>
    <property type="match status" value="1"/>
</dbReference>